<protein>
    <submittedName>
        <fullName evidence="1">Uncharacterized protein</fullName>
    </submittedName>
</protein>
<comment type="caution">
    <text evidence="1">The sequence shown here is derived from an EMBL/GenBank/DDBJ whole genome shotgun (WGS) entry which is preliminary data.</text>
</comment>
<keyword evidence="2" id="KW-1185">Reference proteome</keyword>
<accession>A0ACB9PU33</accession>
<gene>
    <name evidence="1" type="ORF">L6164_006486</name>
</gene>
<evidence type="ECO:0000313" key="1">
    <source>
        <dbReference type="EMBL" id="KAI4352213.1"/>
    </source>
</evidence>
<dbReference type="EMBL" id="CM039428">
    <property type="protein sequence ID" value="KAI4352213.1"/>
    <property type="molecule type" value="Genomic_DNA"/>
</dbReference>
<proteinExistence type="predicted"/>
<evidence type="ECO:0000313" key="2">
    <source>
        <dbReference type="Proteomes" id="UP000828941"/>
    </source>
</evidence>
<name>A0ACB9PU33_BAUVA</name>
<reference evidence="1 2" key="1">
    <citation type="journal article" date="2022" name="DNA Res.">
        <title>Chromosomal-level genome assembly of the orchid tree Bauhinia variegata (Leguminosae; Cercidoideae) supports the allotetraploid origin hypothesis of Bauhinia.</title>
        <authorList>
            <person name="Zhong Y."/>
            <person name="Chen Y."/>
            <person name="Zheng D."/>
            <person name="Pang J."/>
            <person name="Liu Y."/>
            <person name="Luo S."/>
            <person name="Meng S."/>
            <person name="Qian L."/>
            <person name="Wei D."/>
            <person name="Dai S."/>
            <person name="Zhou R."/>
        </authorList>
    </citation>
    <scope>NUCLEOTIDE SEQUENCE [LARGE SCALE GENOMIC DNA]</scope>
    <source>
        <strain evidence="1">BV-YZ2020</strain>
    </source>
</reference>
<sequence>MGPNKVIAAAMIVSMIVMLASVVEVGEASRAVKSDFLVETNSDCLECTKACGILPGCDWYTNCGRICQQPPVADGIKAVKPLDDCEKCTVACYVVPNCDPCTMCKNECPNSKCPAPPKGRKH</sequence>
<dbReference type="Proteomes" id="UP000828941">
    <property type="component" value="Chromosome 3"/>
</dbReference>
<organism evidence="1 2">
    <name type="scientific">Bauhinia variegata</name>
    <name type="common">Purple orchid tree</name>
    <name type="synonym">Phanera variegata</name>
    <dbReference type="NCBI Taxonomy" id="167791"/>
    <lineage>
        <taxon>Eukaryota</taxon>
        <taxon>Viridiplantae</taxon>
        <taxon>Streptophyta</taxon>
        <taxon>Embryophyta</taxon>
        <taxon>Tracheophyta</taxon>
        <taxon>Spermatophyta</taxon>
        <taxon>Magnoliopsida</taxon>
        <taxon>eudicotyledons</taxon>
        <taxon>Gunneridae</taxon>
        <taxon>Pentapetalae</taxon>
        <taxon>rosids</taxon>
        <taxon>fabids</taxon>
        <taxon>Fabales</taxon>
        <taxon>Fabaceae</taxon>
        <taxon>Cercidoideae</taxon>
        <taxon>Cercideae</taxon>
        <taxon>Bauhiniinae</taxon>
        <taxon>Bauhinia</taxon>
    </lineage>
</organism>